<comment type="caution">
    <text evidence="3">The sequence shown here is derived from an EMBL/GenBank/DDBJ whole genome shotgun (WGS) entry which is preliminary data.</text>
</comment>
<reference evidence="3" key="2">
    <citation type="submission" date="2021-08" db="EMBL/GenBank/DDBJ databases">
        <authorList>
            <person name="Tani A."/>
            <person name="Ola A."/>
            <person name="Ogura Y."/>
            <person name="Katsura K."/>
            <person name="Hayashi T."/>
        </authorList>
    </citation>
    <scope>NUCLEOTIDE SEQUENCE</scope>
    <source>
        <strain evidence="3">JCM 32048</strain>
    </source>
</reference>
<dbReference type="PIRSF" id="PIRSF033924">
    <property type="entry name" value="UCP033924"/>
    <property type="match status" value="1"/>
</dbReference>
<evidence type="ECO:0000313" key="3">
    <source>
        <dbReference type="EMBL" id="GJD59956.1"/>
    </source>
</evidence>
<reference evidence="3" key="1">
    <citation type="journal article" date="2016" name="Front. Microbiol.">
        <title>Genome Sequence of the Piezophilic, Mesophilic Sulfate-Reducing Bacterium Desulfovibrio indicus J2T.</title>
        <authorList>
            <person name="Cao J."/>
            <person name="Maignien L."/>
            <person name="Shao Z."/>
            <person name="Alain K."/>
            <person name="Jebbar M."/>
        </authorList>
    </citation>
    <scope>NUCLEOTIDE SEQUENCE</scope>
    <source>
        <strain evidence="3">JCM 32048</strain>
    </source>
</reference>
<dbReference type="EMBL" id="BPQJ01000001">
    <property type="protein sequence ID" value="GJD59956.1"/>
    <property type="molecule type" value="Genomic_DNA"/>
</dbReference>
<evidence type="ECO:0000256" key="1">
    <source>
        <dbReference type="SAM" id="MobiDB-lite"/>
    </source>
</evidence>
<dbReference type="AlphaFoldDB" id="A0AA37H5D2"/>
<feature type="chain" id="PRO_5041333169" description="DUF1134 domain-containing protein" evidence="2">
    <location>
        <begin position="45"/>
        <end position="220"/>
    </location>
</feature>
<evidence type="ECO:0000313" key="4">
    <source>
        <dbReference type="Proteomes" id="UP001055286"/>
    </source>
</evidence>
<organism evidence="3 4">
    <name type="scientific">Methylobacterium frigidaeris</name>
    <dbReference type="NCBI Taxonomy" id="2038277"/>
    <lineage>
        <taxon>Bacteria</taxon>
        <taxon>Pseudomonadati</taxon>
        <taxon>Pseudomonadota</taxon>
        <taxon>Alphaproteobacteria</taxon>
        <taxon>Hyphomicrobiales</taxon>
        <taxon>Methylobacteriaceae</taxon>
        <taxon>Methylobacterium</taxon>
    </lineage>
</organism>
<sequence length="220" mass="23047">MPSASSVSSDRQKSGSAFRARQTSGVSRRRAVAALLLAASALLAGPPGPAAAQARGSGDPGTFQPREIIDSGHQFFGSVSRGLALTVQEATRRWGEPNGYILGQEASGAIIGGVRFGEGTLFTRNAGQRKVFWQGPSLGFDVGGDGARSMMLVYNLPRVNALYRRFVGMDGSAYVVGGFGMSAVTADDIVVVPIRAGVGARFGINVGYLKFTDSPTWNPF</sequence>
<dbReference type="Pfam" id="PF06577">
    <property type="entry name" value="EipA"/>
    <property type="match status" value="1"/>
</dbReference>
<accession>A0AA37H5D2</accession>
<dbReference type="RefSeq" id="WP_425324429.1">
    <property type="nucleotide sequence ID" value="NZ_BPQJ01000001.1"/>
</dbReference>
<evidence type="ECO:0000256" key="2">
    <source>
        <dbReference type="SAM" id="SignalP"/>
    </source>
</evidence>
<feature type="signal peptide" evidence="2">
    <location>
        <begin position="1"/>
        <end position="44"/>
    </location>
</feature>
<gene>
    <name evidence="3" type="ORF">MPEAHAMD_0087</name>
</gene>
<keyword evidence="4" id="KW-1185">Reference proteome</keyword>
<keyword evidence="2" id="KW-0732">Signal</keyword>
<dbReference type="InterPro" id="IPR008325">
    <property type="entry name" value="EipA-like"/>
</dbReference>
<evidence type="ECO:0008006" key="5">
    <source>
        <dbReference type="Google" id="ProtNLM"/>
    </source>
</evidence>
<protein>
    <recommendedName>
        <fullName evidence="5">DUF1134 domain-containing protein</fullName>
    </recommendedName>
</protein>
<dbReference type="InterPro" id="IPR006311">
    <property type="entry name" value="TAT_signal"/>
</dbReference>
<dbReference type="PROSITE" id="PS51318">
    <property type="entry name" value="TAT"/>
    <property type="match status" value="1"/>
</dbReference>
<proteinExistence type="predicted"/>
<feature type="region of interest" description="Disordered" evidence="1">
    <location>
        <begin position="1"/>
        <end position="23"/>
    </location>
</feature>
<name>A0AA37H5D2_9HYPH</name>
<dbReference type="Proteomes" id="UP001055286">
    <property type="component" value="Unassembled WGS sequence"/>
</dbReference>